<name>A0A9N9MFM8_9CUCU</name>
<feature type="transmembrane region" description="Helical" evidence="8">
    <location>
        <begin position="244"/>
        <end position="263"/>
    </location>
</feature>
<organism evidence="10 11">
    <name type="scientific">Ceutorhynchus assimilis</name>
    <name type="common">cabbage seed weevil</name>
    <dbReference type="NCBI Taxonomy" id="467358"/>
    <lineage>
        <taxon>Eukaryota</taxon>
        <taxon>Metazoa</taxon>
        <taxon>Ecdysozoa</taxon>
        <taxon>Arthropoda</taxon>
        <taxon>Hexapoda</taxon>
        <taxon>Insecta</taxon>
        <taxon>Pterygota</taxon>
        <taxon>Neoptera</taxon>
        <taxon>Endopterygota</taxon>
        <taxon>Coleoptera</taxon>
        <taxon>Polyphaga</taxon>
        <taxon>Cucujiformia</taxon>
        <taxon>Curculionidae</taxon>
        <taxon>Ceutorhynchinae</taxon>
        <taxon>Ceutorhynchus</taxon>
    </lineage>
</organism>
<feature type="domain" description="Major facilitator superfamily (MFS) profile" evidence="9">
    <location>
        <begin position="9"/>
        <end position="436"/>
    </location>
</feature>
<feature type="transmembrane region" description="Helical" evidence="8">
    <location>
        <begin position="108"/>
        <end position="125"/>
    </location>
</feature>
<feature type="transmembrane region" description="Helical" evidence="8">
    <location>
        <begin position="351"/>
        <end position="370"/>
    </location>
</feature>
<feature type="transmembrane region" description="Helical" evidence="8">
    <location>
        <begin position="407"/>
        <end position="432"/>
    </location>
</feature>
<keyword evidence="3" id="KW-1003">Cell membrane</keyword>
<feature type="transmembrane region" description="Helical" evidence="8">
    <location>
        <begin position="283"/>
        <end position="302"/>
    </location>
</feature>
<gene>
    <name evidence="10" type="ORF">CEUTPL_LOCUS38</name>
</gene>
<dbReference type="InterPro" id="IPR050549">
    <property type="entry name" value="MFS_Trehalose_Transporter"/>
</dbReference>
<dbReference type="InterPro" id="IPR036259">
    <property type="entry name" value="MFS_trans_sf"/>
</dbReference>
<dbReference type="InterPro" id="IPR020846">
    <property type="entry name" value="MFS_dom"/>
</dbReference>
<keyword evidence="4" id="KW-0762">Sugar transport</keyword>
<feature type="transmembrane region" description="Helical" evidence="8">
    <location>
        <begin position="50"/>
        <end position="68"/>
    </location>
</feature>
<dbReference type="AlphaFoldDB" id="A0A9N9MFM8"/>
<dbReference type="Proteomes" id="UP001152799">
    <property type="component" value="Chromosome 1"/>
</dbReference>
<evidence type="ECO:0000313" key="11">
    <source>
        <dbReference type="Proteomes" id="UP001152799"/>
    </source>
</evidence>
<evidence type="ECO:0000313" key="10">
    <source>
        <dbReference type="EMBL" id="CAG9759285.1"/>
    </source>
</evidence>
<evidence type="ECO:0000256" key="2">
    <source>
        <dbReference type="ARBA" id="ARBA00022448"/>
    </source>
</evidence>
<dbReference type="SUPFAM" id="SSF103473">
    <property type="entry name" value="MFS general substrate transporter"/>
    <property type="match status" value="1"/>
</dbReference>
<evidence type="ECO:0000256" key="5">
    <source>
        <dbReference type="ARBA" id="ARBA00022692"/>
    </source>
</evidence>
<dbReference type="GO" id="GO:0022857">
    <property type="term" value="F:transmembrane transporter activity"/>
    <property type="evidence" value="ECO:0007669"/>
    <property type="project" value="InterPro"/>
</dbReference>
<evidence type="ECO:0000256" key="6">
    <source>
        <dbReference type="ARBA" id="ARBA00022989"/>
    </source>
</evidence>
<feature type="transmembrane region" description="Helical" evidence="8">
    <location>
        <begin position="12"/>
        <end position="38"/>
    </location>
</feature>
<feature type="transmembrane region" description="Helical" evidence="8">
    <location>
        <begin position="80"/>
        <end position="96"/>
    </location>
</feature>
<feature type="transmembrane region" description="Helical" evidence="8">
    <location>
        <begin position="382"/>
        <end position="401"/>
    </location>
</feature>
<keyword evidence="11" id="KW-1185">Reference proteome</keyword>
<keyword evidence="5 8" id="KW-0812">Transmembrane</keyword>
<feature type="transmembrane region" description="Helical" evidence="8">
    <location>
        <begin position="137"/>
        <end position="159"/>
    </location>
</feature>
<accession>A0A9N9MFM8</accession>
<dbReference type="PROSITE" id="PS50850">
    <property type="entry name" value="MFS"/>
    <property type="match status" value="1"/>
</dbReference>
<dbReference type="Pfam" id="PF00083">
    <property type="entry name" value="Sugar_tr"/>
    <property type="match status" value="1"/>
</dbReference>
<protein>
    <recommendedName>
        <fullName evidence="9">Major facilitator superfamily (MFS) profile domain-containing protein</fullName>
    </recommendedName>
</protein>
<evidence type="ECO:0000256" key="1">
    <source>
        <dbReference type="ARBA" id="ARBA00004651"/>
    </source>
</evidence>
<reference evidence="10" key="1">
    <citation type="submission" date="2022-01" db="EMBL/GenBank/DDBJ databases">
        <authorList>
            <person name="King R."/>
        </authorList>
    </citation>
    <scope>NUCLEOTIDE SEQUENCE</scope>
</reference>
<dbReference type="OrthoDB" id="6133115at2759"/>
<dbReference type="FunFam" id="1.20.1250.20:FF:000218">
    <property type="entry name" value="facilitated trehalose transporter Tret1"/>
    <property type="match status" value="1"/>
</dbReference>
<dbReference type="PANTHER" id="PTHR48021:SF46">
    <property type="entry name" value="MAJOR FACILITATOR SUPERFAMILY (MFS) PROFILE DOMAIN-CONTAINING PROTEIN"/>
    <property type="match status" value="1"/>
</dbReference>
<feature type="transmembrane region" description="Helical" evidence="8">
    <location>
        <begin position="311"/>
        <end position="331"/>
    </location>
</feature>
<comment type="subcellular location">
    <subcellularLocation>
        <location evidence="1">Cell membrane</location>
        <topology evidence="1">Multi-pass membrane protein</topology>
    </subcellularLocation>
</comment>
<dbReference type="PANTHER" id="PTHR48021">
    <property type="match status" value="1"/>
</dbReference>
<keyword evidence="7 8" id="KW-0472">Membrane</keyword>
<dbReference type="PROSITE" id="PS51257">
    <property type="entry name" value="PROKAR_LIPOPROTEIN"/>
    <property type="match status" value="1"/>
</dbReference>
<sequence>MEDAGREWPQILTIVFACIPGISSALILTWTSVFLPVITSDYGISEDEANMLPIVTSLGCMIPALFFYKLPDLMGRKYTLLLLNVPQATYWLFTIFAKDMYSLCVARFLGGLADAIMYSALPIYLGEVTTPKIRGSWGNGQTFSFNAGFFLISTIGSYVSIQNTAYIFITLPIFCIIAFSWLPESPYYYLMKNKEQKARDSLKWLLRKENIEPDFQQLRKDVERQISETGTWADLFKIKSNRRALIACVFIRWGQQCAGIAVFEGYFRTIFEKTETALSPEVSAIIFSGWLWVVMTIFSFFLDTFGRRKSFIFSSLGCVITLAAEAIYFYIDEFRRDMDLTSVKWFPIVGLLFYLIFYAVGLGILPSLMAGELFSASIKTKALSFANFMMGLIVFAETYTFKSLSSLVGLYAPFAVFAIATFICFILAFYIVPETKGKTLEEIQQDLKASKKNNKTFY</sequence>
<feature type="transmembrane region" description="Helical" evidence="8">
    <location>
        <begin position="165"/>
        <end position="182"/>
    </location>
</feature>
<evidence type="ECO:0000256" key="3">
    <source>
        <dbReference type="ARBA" id="ARBA00022475"/>
    </source>
</evidence>
<dbReference type="Gene3D" id="1.20.1250.20">
    <property type="entry name" value="MFS general substrate transporter like domains"/>
    <property type="match status" value="1"/>
</dbReference>
<proteinExistence type="predicted"/>
<dbReference type="EMBL" id="OU892277">
    <property type="protein sequence ID" value="CAG9759285.1"/>
    <property type="molecule type" value="Genomic_DNA"/>
</dbReference>
<keyword evidence="2" id="KW-0813">Transport</keyword>
<evidence type="ECO:0000256" key="4">
    <source>
        <dbReference type="ARBA" id="ARBA00022597"/>
    </source>
</evidence>
<evidence type="ECO:0000259" key="9">
    <source>
        <dbReference type="PROSITE" id="PS50850"/>
    </source>
</evidence>
<evidence type="ECO:0000256" key="7">
    <source>
        <dbReference type="ARBA" id="ARBA00023136"/>
    </source>
</evidence>
<dbReference type="InterPro" id="IPR005828">
    <property type="entry name" value="MFS_sugar_transport-like"/>
</dbReference>
<evidence type="ECO:0000256" key="8">
    <source>
        <dbReference type="SAM" id="Phobius"/>
    </source>
</evidence>
<keyword evidence="6 8" id="KW-1133">Transmembrane helix</keyword>
<dbReference type="GO" id="GO:0005886">
    <property type="term" value="C:plasma membrane"/>
    <property type="evidence" value="ECO:0007669"/>
    <property type="project" value="UniProtKB-SubCell"/>
</dbReference>